<reference evidence="3" key="1">
    <citation type="submission" date="2020-12" db="UniProtKB">
        <authorList>
            <consortium name="WormBaseParasite"/>
        </authorList>
    </citation>
    <scope>IDENTIFICATION</scope>
    <source>
        <strain evidence="3">MHco3</strain>
    </source>
</reference>
<accession>A0A7I5E6I9</accession>
<keyword evidence="1" id="KW-0732">Signal</keyword>
<feature type="chain" id="PRO_5029572705" evidence="1">
    <location>
        <begin position="24"/>
        <end position="123"/>
    </location>
</feature>
<proteinExistence type="predicted"/>
<organism evidence="2 3">
    <name type="scientific">Haemonchus contortus</name>
    <name type="common">Barber pole worm</name>
    <dbReference type="NCBI Taxonomy" id="6289"/>
    <lineage>
        <taxon>Eukaryota</taxon>
        <taxon>Metazoa</taxon>
        <taxon>Ecdysozoa</taxon>
        <taxon>Nematoda</taxon>
        <taxon>Chromadorea</taxon>
        <taxon>Rhabditida</taxon>
        <taxon>Rhabditina</taxon>
        <taxon>Rhabditomorpha</taxon>
        <taxon>Strongyloidea</taxon>
        <taxon>Trichostrongylidae</taxon>
        <taxon>Haemonchus</taxon>
    </lineage>
</organism>
<name>A0A7I5E6I9_HAECO</name>
<protein>
    <submittedName>
        <fullName evidence="3">Secreted protein</fullName>
    </submittedName>
</protein>
<dbReference type="AlphaFoldDB" id="A0A7I5E6I9"/>
<keyword evidence="2" id="KW-1185">Reference proteome</keyword>
<evidence type="ECO:0000313" key="2">
    <source>
        <dbReference type="Proteomes" id="UP000025227"/>
    </source>
</evidence>
<evidence type="ECO:0000313" key="3">
    <source>
        <dbReference type="WBParaSite" id="HCON_00030155-00001"/>
    </source>
</evidence>
<feature type="signal peptide" evidence="1">
    <location>
        <begin position="1"/>
        <end position="23"/>
    </location>
</feature>
<sequence length="123" mass="13878">MLFPASAALSITAALLSFRSSFIASLTSTGNTWSAIYSPIRHLETSHVASSLTGWDPSTRARKTKTALAFAPHTGNRLTKHRFHDLGQLRASRLRQMFGYWRRCRRRRAAQHSVRTIITNIPK</sequence>
<evidence type="ECO:0000256" key="1">
    <source>
        <dbReference type="SAM" id="SignalP"/>
    </source>
</evidence>
<dbReference type="WBParaSite" id="HCON_00030155-00001">
    <property type="protein sequence ID" value="HCON_00030155-00001"/>
    <property type="gene ID" value="HCON_00030155"/>
</dbReference>
<dbReference type="Proteomes" id="UP000025227">
    <property type="component" value="Unplaced"/>
</dbReference>